<dbReference type="PROSITE" id="PS50181">
    <property type="entry name" value="FBOX"/>
    <property type="match status" value="1"/>
</dbReference>
<evidence type="ECO:0000313" key="3">
    <source>
        <dbReference type="Proteomes" id="UP000544095"/>
    </source>
</evidence>
<evidence type="ECO:0000313" key="2">
    <source>
        <dbReference type="EMBL" id="KAF5599577.1"/>
    </source>
</evidence>
<feature type="domain" description="F-box" evidence="1">
    <location>
        <begin position="10"/>
        <end position="41"/>
    </location>
</feature>
<evidence type="ECO:0000259" key="1">
    <source>
        <dbReference type="PROSITE" id="PS50181"/>
    </source>
</evidence>
<dbReference type="EMBL" id="JAAOAR010000148">
    <property type="protein sequence ID" value="KAF5599577.1"/>
    <property type="molecule type" value="Genomic_DNA"/>
</dbReference>
<dbReference type="AlphaFoldDB" id="A0A8H5PMN5"/>
<gene>
    <name evidence="2" type="ORF">FPANT_3269</name>
</gene>
<sequence>MNQTDTAPRTSTVERLPNELLGAIFDLLPNSDIKNLRLSSRLLGQNCRLQISRVFISPDPLNIYVAWCIAAHETYRLGVEEIIWDDATLVPSGGYGDLFHDYFDESDEEVPAELATDLQKERFAWFARGCKSSVRAAKDRMADPFSRPEDGSKQHQLDNAMSYQDSFKYYNLLESRQRAAIESGTDENMFRYALRRLPNLKRVVVTPAAHGYLFEPLYKTPMIRSFPYGFIYPVPRGWPTPLPGHEWAFAMPWFGDDAVEEDKSLYHGFQVVTKILAEEKHNVTELMLDDHQINTGINHFALNQGTEEYDNFFDILKRPGFQKLQLSLLVGFYLGEDYDIYDNGYLYDALYEATDMRHFSFHTDFATNRRSWTIDMYNYTSLFDVFPIDRWQQLTHFGLSNVLVAQTDLITFLFKLLPTVQSVELSFLTFMESDGHYISLMEDIRDKLDWKRRPLERRIKISVKIFCYLSYYGRYICVDKEVEEFVYNDGPQPFHLRQPGNSSDVDPGTGVLKDLFNPAWERPNDYSPERSLVFPRQQ</sequence>
<comment type="caution">
    <text evidence="2">The sequence shown here is derived from an EMBL/GenBank/DDBJ whole genome shotgun (WGS) entry which is preliminary data.</text>
</comment>
<keyword evidence="3" id="KW-1185">Reference proteome</keyword>
<name>A0A8H5PMN5_9HYPO</name>
<accession>A0A8H5PMN5</accession>
<reference evidence="2 3" key="1">
    <citation type="submission" date="2020-05" db="EMBL/GenBank/DDBJ databases">
        <title>Identification and distribution of gene clusters putatively required for synthesis of sphingolipid metabolism inhibitors in phylogenetically diverse species of the filamentous fungus Fusarium.</title>
        <authorList>
            <person name="Kim H.-S."/>
            <person name="Busman M."/>
            <person name="Brown D.W."/>
            <person name="Divon H."/>
            <person name="Uhlig S."/>
            <person name="Proctor R.H."/>
        </authorList>
    </citation>
    <scope>NUCLEOTIDE SEQUENCE [LARGE SCALE GENOMIC DNA]</scope>
    <source>
        <strain evidence="2 3">NRRL 25211</strain>
    </source>
</reference>
<dbReference type="InterPro" id="IPR001810">
    <property type="entry name" value="F-box_dom"/>
</dbReference>
<organism evidence="2 3">
    <name type="scientific">Fusarium pseudoanthophilum</name>
    <dbReference type="NCBI Taxonomy" id="48495"/>
    <lineage>
        <taxon>Eukaryota</taxon>
        <taxon>Fungi</taxon>
        <taxon>Dikarya</taxon>
        <taxon>Ascomycota</taxon>
        <taxon>Pezizomycotina</taxon>
        <taxon>Sordariomycetes</taxon>
        <taxon>Hypocreomycetidae</taxon>
        <taxon>Hypocreales</taxon>
        <taxon>Nectriaceae</taxon>
        <taxon>Fusarium</taxon>
        <taxon>Fusarium fujikuroi species complex</taxon>
    </lineage>
</organism>
<proteinExistence type="predicted"/>
<protein>
    <recommendedName>
        <fullName evidence="1">F-box domain-containing protein</fullName>
    </recommendedName>
</protein>
<dbReference type="Proteomes" id="UP000544095">
    <property type="component" value="Unassembled WGS sequence"/>
</dbReference>